<dbReference type="Pfam" id="PF00483">
    <property type="entry name" value="NTP_transferase"/>
    <property type="match status" value="1"/>
</dbReference>
<gene>
    <name evidence="5" type="primary">glgC</name>
    <name evidence="5" type="ordered locus">CA_C2238</name>
</gene>
<organism evidence="5 6">
    <name type="scientific">Clostridium acetobutylicum (strain ATCC 824 / DSM 792 / JCM 1419 / IAM 19013 / LMG 5710 / NBRC 13948 / NRRL B-527 / VKM B-1787 / 2291 / W)</name>
    <dbReference type="NCBI Taxonomy" id="272562"/>
    <lineage>
        <taxon>Bacteria</taxon>
        <taxon>Bacillati</taxon>
        <taxon>Bacillota</taxon>
        <taxon>Clostridia</taxon>
        <taxon>Eubacteriales</taxon>
        <taxon>Clostridiaceae</taxon>
        <taxon>Clostridium</taxon>
    </lineage>
</organism>
<dbReference type="Gene3D" id="2.160.10.10">
    <property type="entry name" value="Hexapeptide repeat proteins"/>
    <property type="match status" value="1"/>
</dbReference>
<dbReference type="Gene3D" id="3.90.550.10">
    <property type="entry name" value="Spore Coat Polysaccharide Biosynthesis Protein SpsA, Chain A"/>
    <property type="match status" value="1"/>
</dbReference>
<dbReference type="eggNOG" id="COG0448">
    <property type="taxonomic scope" value="Bacteria"/>
</dbReference>
<keyword evidence="2" id="KW-0320">Glycogen biosynthesis</keyword>
<dbReference type="InterPro" id="IPR029044">
    <property type="entry name" value="Nucleotide-diphossugar_trans"/>
</dbReference>
<dbReference type="InterPro" id="IPR005835">
    <property type="entry name" value="NTP_transferase_dom"/>
</dbReference>
<dbReference type="DNASU" id="1118421"/>
<comment type="similarity">
    <text evidence="1">Belongs to the bacterial/plant glucose-1-phosphate adenylyltransferase family.</text>
</comment>
<dbReference type="EMBL" id="AE001437">
    <property type="protein sequence ID" value="AAK80195.1"/>
    <property type="molecule type" value="Genomic_DNA"/>
</dbReference>
<keyword evidence="6" id="KW-1185">Reference proteome</keyword>
<sequence length="372" mass="42100">MLNNYMSILSLNENDNDIKSLTKARPLASIPIAGRYRIIDFILSNLVNSGVKNIGILTQCKSRSLLDHLGSGKPWDLDRKLNGLFIFNFSGITSTLSDIEMLKSNMEYLYRSTQEKVILSSSAVICNIDFQRAAEFHEKSGKDITLIYKRTNNGKRKFLNCSVLNMDKNNNVISIGKNTGLDDVQNISLGMFIMNKKLLINILNNCIRTGFSLSLKQCIRKHMNNFTVNAYEFNGYAEYIDSVKSYYKVNMDMLNLDINREVFFKNGLIYTKVKDEAPTKYFNDSEVCNSLIANGSLIHGQIENSIIGRRVTISKGARIKNCVIMQNCTIKENVDLTNVIVDKNVIIDENTVLKGGKEFPLVIEKKSIYSEV</sequence>
<dbReference type="AlphaFoldDB" id="Q97GX7"/>
<dbReference type="Pfam" id="PF24894">
    <property type="entry name" value="Hexapep_GlmU"/>
    <property type="match status" value="1"/>
</dbReference>
<dbReference type="PIR" id="H97175">
    <property type="entry name" value="H97175"/>
</dbReference>
<protein>
    <submittedName>
        <fullName evidence="5">ADP-glucose pyrophosphorylase</fullName>
    </submittedName>
</protein>
<dbReference type="PANTHER" id="PTHR43523">
    <property type="entry name" value="GLUCOSE-1-PHOSPHATE ADENYLYLTRANSFERASE-RELATED"/>
    <property type="match status" value="1"/>
</dbReference>
<reference evidence="5 6" key="1">
    <citation type="journal article" date="2001" name="J. Bacteriol.">
        <title>Genome sequence and comparative analysis of the solvent-producing bacterium Clostridium acetobutylicum.</title>
        <authorList>
            <person name="Nolling J."/>
            <person name="Breton G."/>
            <person name="Omelchenko M.V."/>
            <person name="Makarova K.S."/>
            <person name="Zeng Q."/>
            <person name="Gibson R."/>
            <person name="Lee H.M."/>
            <person name="Dubois J."/>
            <person name="Qiu D."/>
            <person name="Hitti J."/>
            <person name="Wolf Y.I."/>
            <person name="Tatusov R.L."/>
            <person name="Sabathe F."/>
            <person name="Doucette-Stamm L."/>
            <person name="Soucaille P."/>
            <person name="Daly M.J."/>
            <person name="Bennett G.N."/>
            <person name="Koonin E.V."/>
            <person name="Smith D.R."/>
        </authorList>
    </citation>
    <scope>NUCLEOTIDE SEQUENCE [LARGE SCALE GENOMIC DNA]</scope>
    <source>
        <strain evidence="6">ATCC 824 / DSM 792 / JCM 1419 / LMG 5710 / VKM B-1787</strain>
    </source>
</reference>
<dbReference type="KEGG" id="cac:CA_C2238"/>
<dbReference type="OrthoDB" id="9801810at2"/>
<dbReference type="STRING" id="272562.CA_C2238"/>
<evidence type="ECO:0000259" key="4">
    <source>
        <dbReference type="Pfam" id="PF24894"/>
    </source>
</evidence>
<dbReference type="InterPro" id="IPR056818">
    <property type="entry name" value="GlmU/GlgC-like_hexapep"/>
</dbReference>
<dbReference type="CDD" id="cd04651">
    <property type="entry name" value="LbH_G1P_AT_C"/>
    <property type="match status" value="1"/>
</dbReference>
<evidence type="ECO:0000256" key="1">
    <source>
        <dbReference type="ARBA" id="ARBA00010443"/>
    </source>
</evidence>
<evidence type="ECO:0000256" key="2">
    <source>
        <dbReference type="ARBA" id="ARBA00023056"/>
    </source>
</evidence>
<accession>Q97GX7</accession>
<evidence type="ECO:0000313" key="6">
    <source>
        <dbReference type="Proteomes" id="UP000000814"/>
    </source>
</evidence>
<dbReference type="GeneID" id="44998717"/>
<dbReference type="RefSeq" id="WP_010965536.1">
    <property type="nucleotide sequence ID" value="NC_003030.1"/>
</dbReference>
<dbReference type="NCBIfam" id="TIGR02092">
    <property type="entry name" value="glgD"/>
    <property type="match status" value="1"/>
</dbReference>
<dbReference type="InterPro" id="IPR011004">
    <property type="entry name" value="Trimer_LpxA-like_sf"/>
</dbReference>
<evidence type="ECO:0000313" key="5">
    <source>
        <dbReference type="EMBL" id="AAK80195.1"/>
    </source>
</evidence>
<evidence type="ECO:0000259" key="3">
    <source>
        <dbReference type="Pfam" id="PF00483"/>
    </source>
</evidence>
<feature type="domain" description="Nucleotidyl transferase" evidence="3">
    <location>
        <begin position="21"/>
        <end position="253"/>
    </location>
</feature>
<dbReference type="PATRIC" id="fig|272562.8.peg.2439"/>
<dbReference type="GO" id="GO:0005978">
    <property type="term" value="P:glycogen biosynthetic process"/>
    <property type="evidence" value="ECO:0007669"/>
    <property type="project" value="UniProtKB-KW"/>
</dbReference>
<dbReference type="CDD" id="cd02508">
    <property type="entry name" value="ADP_Glucose_PP"/>
    <property type="match status" value="1"/>
</dbReference>
<dbReference type="HOGENOM" id="CLU_029499_14_0_9"/>
<dbReference type="SUPFAM" id="SSF51161">
    <property type="entry name" value="Trimeric LpxA-like enzymes"/>
    <property type="match status" value="1"/>
</dbReference>
<proteinExistence type="inferred from homology"/>
<dbReference type="InterPro" id="IPR011832">
    <property type="entry name" value="GlgDAde_trans"/>
</dbReference>
<dbReference type="PANTHER" id="PTHR43523:SF6">
    <property type="entry name" value="GLYCOGEN BIOSYNTHESIS PROTEIN GLGD"/>
    <property type="match status" value="1"/>
</dbReference>
<dbReference type="SUPFAM" id="SSF53448">
    <property type="entry name" value="Nucleotide-diphospho-sugar transferases"/>
    <property type="match status" value="1"/>
</dbReference>
<name>Q97GX7_CLOAB</name>
<feature type="domain" description="Glucose-1-phosphate adenylyltransferase/Bifunctional protein GlmU-like C-terminal hexapeptide" evidence="4">
    <location>
        <begin position="284"/>
        <end position="352"/>
    </location>
</feature>
<dbReference type="InterPro" id="IPR011831">
    <property type="entry name" value="ADP-Glc_PPase"/>
</dbReference>
<dbReference type="Proteomes" id="UP000000814">
    <property type="component" value="Chromosome"/>
</dbReference>
<dbReference type="GO" id="GO:0008878">
    <property type="term" value="F:glucose-1-phosphate adenylyltransferase activity"/>
    <property type="evidence" value="ECO:0007669"/>
    <property type="project" value="InterPro"/>
</dbReference>